<dbReference type="EMBL" id="BSDP01000001">
    <property type="protein sequence ID" value="GLI29001.1"/>
    <property type="molecule type" value="Genomic_DNA"/>
</dbReference>
<sequence length="202" mass="21262">MAVRDALLALLTAGPAYGFQLHNELSRRTGGRRRINVGQTYATLERLTKQSLVESAGATHDGLPLHRLTASGREAARAWLDAEGERDADAWAETVDRVLIALSLPDVDASRTIAREAVWWGAPPGDDGETDASSRPDAAGAALRALADDADADRARAMVAWLDRAAGAASSADVAFPFSAERPRRGRRPVAAGEAPAAQASA</sequence>
<feature type="compositionally biased region" description="Low complexity" evidence="1">
    <location>
        <begin position="189"/>
        <end position="202"/>
    </location>
</feature>
<gene>
    <name evidence="3" type="ORF">ARHIZOSPH14_32430</name>
</gene>
<evidence type="ECO:0000313" key="4">
    <source>
        <dbReference type="Proteomes" id="UP001144396"/>
    </source>
</evidence>
<name>A0A9W6CZW0_9MICO</name>
<keyword evidence="4" id="KW-1185">Reference proteome</keyword>
<dbReference type="Gene3D" id="1.10.10.10">
    <property type="entry name" value="Winged helix-like DNA-binding domain superfamily/Winged helix DNA-binding domain"/>
    <property type="match status" value="1"/>
</dbReference>
<evidence type="ECO:0000256" key="1">
    <source>
        <dbReference type="SAM" id="MobiDB-lite"/>
    </source>
</evidence>
<evidence type="ECO:0000259" key="2">
    <source>
        <dbReference type="Pfam" id="PF03551"/>
    </source>
</evidence>
<evidence type="ECO:0000313" key="3">
    <source>
        <dbReference type="EMBL" id="GLI29001.1"/>
    </source>
</evidence>
<dbReference type="RefSeq" id="WP_281886833.1">
    <property type="nucleotide sequence ID" value="NZ_BSDP01000001.1"/>
</dbReference>
<reference evidence="3" key="1">
    <citation type="submission" date="2022-12" db="EMBL/GenBank/DDBJ databases">
        <title>Reference genome sequencing for broad-spectrum identification of bacterial and archaeal isolates by mass spectrometry.</title>
        <authorList>
            <person name="Sekiguchi Y."/>
            <person name="Tourlousse D.M."/>
        </authorList>
    </citation>
    <scope>NUCLEOTIDE SEQUENCE</scope>
    <source>
        <strain evidence="3">14</strain>
    </source>
</reference>
<comment type="caution">
    <text evidence="3">The sequence shown here is derived from an EMBL/GenBank/DDBJ whole genome shotgun (WGS) entry which is preliminary data.</text>
</comment>
<dbReference type="Pfam" id="PF03551">
    <property type="entry name" value="PadR"/>
    <property type="match status" value="1"/>
</dbReference>
<dbReference type="Proteomes" id="UP001144396">
    <property type="component" value="Unassembled WGS sequence"/>
</dbReference>
<dbReference type="PANTHER" id="PTHR43252:SF2">
    <property type="entry name" value="TRANSCRIPTION REGULATOR, PADR-LIKE FAMILY"/>
    <property type="match status" value="1"/>
</dbReference>
<dbReference type="SUPFAM" id="SSF46785">
    <property type="entry name" value="Winged helix' DNA-binding domain"/>
    <property type="match status" value="1"/>
</dbReference>
<dbReference type="InterPro" id="IPR036390">
    <property type="entry name" value="WH_DNA-bd_sf"/>
</dbReference>
<feature type="domain" description="Transcription regulator PadR N-terminal" evidence="2">
    <location>
        <begin position="7"/>
        <end position="77"/>
    </location>
</feature>
<dbReference type="InterPro" id="IPR005149">
    <property type="entry name" value="Tscrpt_reg_PadR_N"/>
</dbReference>
<proteinExistence type="predicted"/>
<dbReference type="AlphaFoldDB" id="A0A9W6CZW0"/>
<dbReference type="InterPro" id="IPR036388">
    <property type="entry name" value="WH-like_DNA-bd_sf"/>
</dbReference>
<dbReference type="PANTHER" id="PTHR43252">
    <property type="entry name" value="TRANSCRIPTIONAL REGULATOR YQJI"/>
    <property type="match status" value="1"/>
</dbReference>
<organism evidence="3 4">
    <name type="scientific">Agromyces rhizosphaerae</name>
    <dbReference type="NCBI Taxonomy" id="88374"/>
    <lineage>
        <taxon>Bacteria</taxon>
        <taxon>Bacillati</taxon>
        <taxon>Actinomycetota</taxon>
        <taxon>Actinomycetes</taxon>
        <taxon>Micrococcales</taxon>
        <taxon>Microbacteriaceae</taxon>
        <taxon>Agromyces</taxon>
    </lineage>
</organism>
<protein>
    <recommendedName>
        <fullName evidence="2">Transcription regulator PadR N-terminal domain-containing protein</fullName>
    </recommendedName>
</protein>
<feature type="region of interest" description="Disordered" evidence="1">
    <location>
        <begin position="176"/>
        <end position="202"/>
    </location>
</feature>
<accession>A0A9W6CZW0</accession>